<dbReference type="EMBL" id="MFGB01000020">
    <property type="protein sequence ID" value="OGF25805.1"/>
    <property type="molecule type" value="Genomic_DNA"/>
</dbReference>
<dbReference type="PANTHER" id="PTHR30038:SF7">
    <property type="entry name" value="TUNGSTEN-CONTAINING GLYCERALDEHYDE-3-PHOSPHATE:FERREDOXIN OXIDOREDUCTASE"/>
    <property type="match status" value="1"/>
</dbReference>
<dbReference type="Gene3D" id="3.60.9.10">
    <property type="entry name" value="Aldehyde ferredoxin oxidoreductase, N-terminal domain"/>
    <property type="match status" value="1"/>
</dbReference>
<evidence type="ECO:0000256" key="6">
    <source>
        <dbReference type="ARBA" id="ARBA00023004"/>
    </source>
</evidence>
<dbReference type="InterPro" id="IPR001203">
    <property type="entry name" value="OxRdtase_Ald_Fedxn_C"/>
</dbReference>
<dbReference type="InterPro" id="IPR013984">
    <property type="entry name" value="Ald_Fedxn_OxRdtase_dom2"/>
</dbReference>
<keyword evidence="4" id="KW-0479">Metal-binding</keyword>
<gene>
    <name evidence="10" type="ORF">A2227_01225</name>
</gene>
<dbReference type="InterPro" id="IPR036021">
    <property type="entry name" value="Tungsten_al_ferr_oxy-like_C"/>
</dbReference>
<dbReference type="InterPro" id="IPR051919">
    <property type="entry name" value="W-dependent_AOR"/>
</dbReference>
<reference evidence="10 11" key="1">
    <citation type="journal article" date="2016" name="Nat. Commun.">
        <title>Thousands of microbial genomes shed light on interconnected biogeochemical processes in an aquifer system.</title>
        <authorList>
            <person name="Anantharaman K."/>
            <person name="Brown C.T."/>
            <person name="Hug L.A."/>
            <person name="Sharon I."/>
            <person name="Castelle C.J."/>
            <person name="Probst A.J."/>
            <person name="Thomas B.C."/>
            <person name="Singh A."/>
            <person name="Wilkins M.J."/>
            <person name="Karaoz U."/>
            <person name="Brodie E.L."/>
            <person name="Williams K.H."/>
            <person name="Hubbard S.S."/>
            <person name="Banfield J.F."/>
        </authorList>
    </citation>
    <scope>NUCLEOTIDE SEQUENCE [LARGE SCALE GENOMIC DNA]</scope>
</reference>
<comment type="similarity">
    <text evidence="2">Belongs to the AOR/FOR family.</text>
</comment>
<dbReference type="Gene3D" id="1.10.569.10">
    <property type="entry name" value="Aldehyde Ferredoxin Oxidoreductase Protein, subunit A, domain 2"/>
    <property type="match status" value="1"/>
</dbReference>
<sequence length="768" mass="86067">MELKLIKSEPYVRQPVKNGYTDRFLKIKLDDLSLRSEDYPGKIKDIFIGGSGFNLWLLWEAVRGIEHPDGPTKWNDPENTLCIASGPLCGTPGFPGAGKSIVTSISPLSGLAGDSNVGGYFGAFMKFSGFDAMAVSGIASRETVIFIDGVNSRLEFYECSGLPDDSYGLTAGLAEFFDPEHPENISVVSTGPGAKNSNFGCINISWYDAKRGRHRLKQAGRNGNGTVMAQKNIKAIVGRWDSLKISDNDPADREALLKTIQWYNREIDERDPKMNRMSVVGTTHIVKYMNDAKCLPVNNFSLGSHPDAAGLYEDVFEKRFDKGFDGCWKGCKLACAHGIKGFVPKTGPFHGKEFFVDGPEYETIGACTTQGIFSPDAIIEFNLYCDAYGLDTISAGVTIGFAMDCFEHGLIDAAYVQGLDLCFGNERAALALLHLIAEGQGFGRLAGLGVERLKQAIIADRNLSEKQTALINDIAMASKGMEFSMYITKRSLAQQGGYGLANKNQHHEGWHIFSDMIHNRMPSFRQKADYLRWFAEWRDWFQKVGLCKLPWNDIEPADNKQSAEPAKVMGHVERYRDLWNTVTGKNMTVDEILANSRQGYTFHRLFNLRMGYGRRQHDAIPYRAMGPATIEEYLHDEENYDNDLAKAVSSEWPCDKAESLKNASRFIKNFDKLDLSSAEAVDAAFTEFMVLSMKNTETRLKVGILRRYRISAYEELKNVVYKKRGYNPDGVPTLKTLKLLKLYNLPGVKEVWQAYQKTRRKEKNDDHG</sequence>
<dbReference type="Proteomes" id="UP000178367">
    <property type="component" value="Unassembled WGS sequence"/>
</dbReference>
<dbReference type="Gene3D" id="1.10.599.10">
    <property type="entry name" value="Aldehyde Ferredoxin Oxidoreductase Protein, subunit A, domain 3"/>
    <property type="match status" value="1"/>
</dbReference>
<proteinExistence type="inferred from homology"/>
<dbReference type="SUPFAM" id="SSF56228">
    <property type="entry name" value="Aldehyde ferredoxin oxidoreductase, N-terminal domain"/>
    <property type="match status" value="1"/>
</dbReference>
<dbReference type="Pfam" id="PF02730">
    <property type="entry name" value="AFOR_N"/>
    <property type="match status" value="1"/>
</dbReference>
<evidence type="ECO:0000256" key="3">
    <source>
        <dbReference type="ARBA" id="ARBA00022485"/>
    </source>
</evidence>
<accession>A0A1F5SGI6</accession>
<keyword evidence="6" id="KW-0408">Iron</keyword>
<evidence type="ECO:0000256" key="1">
    <source>
        <dbReference type="ARBA" id="ARBA00001966"/>
    </source>
</evidence>
<evidence type="ECO:0000256" key="8">
    <source>
        <dbReference type="ARBA" id="ARBA00049934"/>
    </source>
</evidence>
<keyword evidence="3" id="KW-0004">4Fe-4S</keyword>
<dbReference type="GO" id="GO:0009055">
    <property type="term" value="F:electron transfer activity"/>
    <property type="evidence" value="ECO:0007669"/>
    <property type="project" value="InterPro"/>
</dbReference>
<evidence type="ECO:0000313" key="11">
    <source>
        <dbReference type="Proteomes" id="UP000178367"/>
    </source>
</evidence>
<evidence type="ECO:0000256" key="4">
    <source>
        <dbReference type="ARBA" id="ARBA00022723"/>
    </source>
</evidence>
<dbReference type="InterPro" id="IPR036503">
    <property type="entry name" value="Ald_Fedxn_OxRdtase_N_sf"/>
</dbReference>
<evidence type="ECO:0000313" key="10">
    <source>
        <dbReference type="EMBL" id="OGF25805.1"/>
    </source>
</evidence>
<organism evidence="10 11">
    <name type="scientific">Candidatus Falkowbacteria bacterium RIFOXYA2_FULL_47_19</name>
    <dbReference type="NCBI Taxonomy" id="1797994"/>
    <lineage>
        <taxon>Bacteria</taxon>
        <taxon>Candidatus Falkowiibacteriota</taxon>
    </lineage>
</organism>
<evidence type="ECO:0000256" key="2">
    <source>
        <dbReference type="ARBA" id="ARBA00011032"/>
    </source>
</evidence>
<comment type="caution">
    <text evidence="10">The sequence shown here is derived from an EMBL/GenBank/DDBJ whole genome shotgun (WGS) entry which is preliminary data.</text>
</comment>
<dbReference type="InterPro" id="IPR013983">
    <property type="entry name" value="Ald_Fedxn_OxRdtase_N"/>
</dbReference>
<dbReference type="GO" id="GO:0051539">
    <property type="term" value="F:4 iron, 4 sulfur cluster binding"/>
    <property type="evidence" value="ECO:0007669"/>
    <property type="project" value="UniProtKB-KW"/>
</dbReference>
<evidence type="ECO:0000256" key="7">
    <source>
        <dbReference type="ARBA" id="ARBA00023014"/>
    </source>
</evidence>
<comment type="cofactor">
    <cofactor evidence="8">
        <name>tungstopterin</name>
        <dbReference type="ChEBI" id="CHEBI:30402"/>
    </cofactor>
</comment>
<dbReference type="AlphaFoldDB" id="A0A1F5SGI6"/>
<dbReference type="PANTHER" id="PTHR30038">
    <property type="entry name" value="ALDEHYDE FERREDOXIN OXIDOREDUCTASE"/>
    <property type="match status" value="1"/>
</dbReference>
<dbReference type="InterPro" id="IPR013985">
    <property type="entry name" value="Ald_Fedxn_OxRdtase_dom3"/>
</dbReference>
<dbReference type="SMART" id="SM00790">
    <property type="entry name" value="AFOR_N"/>
    <property type="match status" value="1"/>
</dbReference>
<name>A0A1F5SGI6_9BACT</name>
<dbReference type="GO" id="GO:0016625">
    <property type="term" value="F:oxidoreductase activity, acting on the aldehyde or oxo group of donors, iron-sulfur protein as acceptor"/>
    <property type="evidence" value="ECO:0007669"/>
    <property type="project" value="InterPro"/>
</dbReference>
<protein>
    <recommendedName>
        <fullName evidence="9">Aldehyde ferredoxin oxidoreductase N-terminal domain-containing protein</fullName>
    </recommendedName>
</protein>
<keyword evidence="7" id="KW-0411">Iron-sulfur</keyword>
<evidence type="ECO:0000256" key="5">
    <source>
        <dbReference type="ARBA" id="ARBA00023002"/>
    </source>
</evidence>
<comment type="cofactor">
    <cofactor evidence="1">
        <name>[4Fe-4S] cluster</name>
        <dbReference type="ChEBI" id="CHEBI:49883"/>
    </cofactor>
</comment>
<dbReference type="GO" id="GO:0046872">
    <property type="term" value="F:metal ion binding"/>
    <property type="evidence" value="ECO:0007669"/>
    <property type="project" value="UniProtKB-KW"/>
</dbReference>
<feature type="domain" description="Aldehyde ferredoxin oxidoreductase N-terminal" evidence="9">
    <location>
        <begin position="20"/>
        <end position="242"/>
    </location>
</feature>
<dbReference type="STRING" id="1797994.A2227_01225"/>
<dbReference type="SUPFAM" id="SSF48310">
    <property type="entry name" value="Aldehyde ferredoxin oxidoreductase, C-terminal domains"/>
    <property type="match status" value="1"/>
</dbReference>
<keyword evidence="5" id="KW-0560">Oxidoreductase</keyword>
<dbReference type="Pfam" id="PF01314">
    <property type="entry name" value="AFOR_C"/>
    <property type="match status" value="1"/>
</dbReference>
<evidence type="ECO:0000259" key="9">
    <source>
        <dbReference type="SMART" id="SM00790"/>
    </source>
</evidence>